<gene>
    <name evidence="1" type="ORF">NC998_27755</name>
</gene>
<accession>A0ABV0JGH0</accession>
<reference evidence="1 2" key="1">
    <citation type="submission" date="2022-04" db="EMBL/GenBank/DDBJ databases">
        <title>Positive selection, recombination, and allopatry shape intraspecific diversity of widespread and dominant cyanobacteria.</title>
        <authorList>
            <person name="Wei J."/>
            <person name="Shu W."/>
            <person name="Hu C."/>
        </authorList>
    </citation>
    <scope>NUCLEOTIDE SEQUENCE [LARGE SCALE GENOMIC DNA]</scope>
    <source>
        <strain evidence="1 2">GB2-A4</strain>
    </source>
</reference>
<sequence>MFALLVADAESLREAVCAKGISEATAILDEIDWELSQWYGDRRLAV</sequence>
<organism evidence="1 2">
    <name type="scientific">Trichocoleus desertorum GB2-A4</name>
    <dbReference type="NCBI Taxonomy" id="2933944"/>
    <lineage>
        <taxon>Bacteria</taxon>
        <taxon>Bacillati</taxon>
        <taxon>Cyanobacteriota</taxon>
        <taxon>Cyanophyceae</taxon>
        <taxon>Leptolyngbyales</taxon>
        <taxon>Trichocoleusaceae</taxon>
        <taxon>Trichocoleus</taxon>
    </lineage>
</organism>
<proteinExistence type="predicted"/>
<keyword evidence="2" id="KW-1185">Reference proteome</keyword>
<dbReference type="EMBL" id="JAMPKM010000050">
    <property type="protein sequence ID" value="MEP0820885.1"/>
    <property type="molecule type" value="Genomic_DNA"/>
</dbReference>
<name>A0ABV0JGH0_9CYAN</name>
<dbReference type="Proteomes" id="UP001464891">
    <property type="component" value="Unassembled WGS sequence"/>
</dbReference>
<evidence type="ECO:0000313" key="2">
    <source>
        <dbReference type="Proteomes" id="UP001464891"/>
    </source>
</evidence>
<protein>
    <submittedName>
        <fullName evidence="1">Uncharacterized protein</fullName>
    </submittedName>
</protein>
<evidence type="ECO:0000313" key="1">
    <source>
        <dbReference type="EMBL" id="MEP0820885.1"/>
    </source>
</evidence>
<comment type="caution">
    <text evidence="1">The sequence shown here is derived from an EMBL/GenBank/DDBJ whole genome shotgun (WGS) entry which is preliminary data.</text>
</comment>
<dbReference type="RefSeq" id="WP_190443262.1">
    <property type="nucleotide sequence ID" value="NZ_JAMPKM010000050.1"/>
</dbReference>